<dbReference type="OrthoDB" id="3680722at2"/>
<reference evidence="4" key="1">
    <citation type="submission" date="2016-10" db="EMBL/GenBank/DDBJ databases">
        <title>Frankia sp. NRRL B-16386 Genome sequencing.</title>
        <authorList>
            <person name="Ghodhbane-Gtari F."/>
            <person name="Swanson E."/>
            <person name="Gueddou A."/>
            <person name="Hezbri K."/>
            <person name="Ktari K."/>
            <person name="Nouioui I."/>
            <person name="Morris K."/>
            <person name="Simpson S."/>
            <person name="Abebe-Akele F."/>
            <person name="Thomas K."/>
            <person name="Gtari M."/>
            <person name="Tisa L.S."/>
        </authorList>
    </citation>
    <scope>NUCLEOTIDE SEQUENCE [LARGE SCALE GENOMIC DNA]</scope>
    <source>
        <strain evidence="4">NRRL B-16386</strain>
    </source>
</reference>
<evidence type="ECO:0000313" key="4">
    <source>
        <dbReference type="Proteomes" id="UP000188929"/>
    </source>
</evidence>
<gene>
    <name evidence="3" type="ORF">BL253_35550</name>
</gene>
<protein>
    <submittedName>
        <fullName evidence="3">Uncharacterized protein</fullName>
    </submittedName>
</protein>
<sequence length="328" mass="33254">MSGRRGLALPLSIAAASALLLAALAGCSGDGVPSPRPSASASPTPLAPKTPPALTTISRTDFQKALSDVDAALGPGFGAIGGAQTPSDLSGALGAVALNLGAQADALDRLRPPLAAVTATKQLSAALRALSNDMTAVATDANNQRVCTGASGMPHVANSPGADAFRLAFLGLNTANAAHPYTFGAFLPAAGPDPNRRPGTGPLPGGRRGGYGKLTVDNQGTVDTVIKIMSGGELIRSIYVQAGAKANVDAIPNGTYEAFYTSGSDWDDGTRRFTRDCEFDKFDDPLPYTTRTTSTAIEYSVWTLTLHTSSLGGGAPTSPVDPGTFPGA</sequence>
<dbReference type="EMBL" id="MOMC01000107">
    <property type="protein sequence ID" value="ONH22459.1"/>
    <property type="molecule type" value="Genomic_DNA"/>
</dbReference>
<dbReference type="Proteomes" id="UP000188929">
    <property type="component" value="Unassembled WGS sequence"/>
</dbReference>
<dbReference type="RefSeq" id="WP_076822388.1">
    <property type="nucleotide sequence ID" value="NZ_MOMC01000107.1"/>
</dbReference>
<proteinExistence type="predicted"/>
<evidence type="ECO:0000313" key="3">
    <source>
        <dbReference type="EMBL" id="ONH22459.1"/>
    </source>
</evidence>
<evidence type="ECO:0000256" key="2">
    <source>
        <dbReference type="SAM" id="SignalP"/>
    </source>
</evidence>
<keyword evidence="4" id="KW-1185">Reference proteome</keyword>
<accession>A0A1V2I206</accession>
<evidence type="ECO:0000256" key="1">
    <source>
        <dbReference type="SAM" id="MobiDB-lite"/>
    </source>
</evidence>
<feature type="region of interest" description="Disordered" evidence="1">
    <location>
        <begin position="32"/>
        <end position="53"/>
    </location>
</feature>
<feature type="region of interest" description="Disordered" evidence="1">
    <location>
        <begin position="189"/>
        <end position="212"/>
    </location>
</feature>
<dbReference type="AlphaFoldDB" id="A0A1V2I206"/>
<feature type="chain" id="PRO_5038369604" evidence="2">
    <location>
        <begin position="23"/>
        <end position="328"/>
    </location>
</feature>
<keyword evidence="2" id="KW-0732">Signal</keyword>
<comment type="caution">
    <text evidence="3">The sequence shown here is derived from an EMBL/GenBank/DDBJ whole genome shotgun (WGS) entry which is preliminary data.</text>
</comment>
<name>A0A1V2I206_9ACTN</name>
<dbReference type="PROSITE" id="PS51257">
    <property type="entry name" value="PROKAR_LIPOPROTEIN"/>
    <property type="match status" value="1"/>
</dbReference>
<feature type="compositionally biased region" description="Gly residues" evidence="1">
    <location>
        <begin position="202"/>
        <end position="212"/>
    </location>
</feature>
<dbReference type="STRING" id="1834516.BL253_35550"/>
<organism evidence="3 4">
    <name type="scientific">Pseudofrankia asymbiotica</name>
    <dbReference type="NCBI Taxonomy" id="1834516"/>
    <lineage>
        <taxon>Bacteria</taxon>
        <taxon>Bacillati</taxon>
        <taxon>Actinomycetota</taxon>
        <taxon>Actinomycetes</taxon>
        <taxon>Frankiales</taxon>
        <taxon>Frankiaceae</taxon>
        <taxon>Pseudofrankia</taxon>
    </lineage>
</organism>
<feature type="signal peptide" evidence="2">
    <location>
        <begin position="1"/>
        <end position="22"/>
    </location>
</feature>